<dbReference type="SUPFAM" id="SSF51905">
    <property type="entry name" value="FAD/NAD(P)-binding domain"/>
    <property type="match status" value="1"/>
</dbReference>
<dbReference type="PANTHER" id="PTHR47356">
    <property type="entry name" value="FAD-DEPENDENT MONOOXYGENASE ASQG-RELATED"/>
    <property type="match status" value="1"/>
</dbReference>
<evidence type="ECO:0000256" key="2">
    <source>
        <dbReference type="ARBA" id="ARBA00004370"/>
    </source>
</evidence>
<keyword evidence="5 11" id="KW-0812">Transmembrane</keyword>
<evidence type="ECO:0000256" key="8">
    <source>
        <dbReference type="ARBA" id="ARBA00023002"/>
    </source>
</evidence>
<comment type="subcellular location">
    <subcellularLocation>
        <location evidence="2">Membrane</location>
    </subcellularLocation>
</comment>
<feature type="domain" description="FAD-binding" evidence="12">
    <location>
        <begin position="7"/>
        <end position="175"/>
    </location>
</feature>
<feature type="transmembrane region" description="Helical" evidence="11">
    <location>
        <begin position="454"/>
        <end position="472"/>
    </location>
</feature>
<proteinExistence type="inferred from homology"/>
<keyword evidence="9" id="KW-0503">Monooxygenase</keyword>
<dbReference type="PRINTS" id="PR00420">
    <property type="entry name" value="RNGMNOXGNASE"/>
</dbReference>
<dbReference type="Gene3D" id="3.50.50.60">
    <property type="entry name" value="FAD/NAD(P)-binding domain"/>
    <property type="match status" value="1"/>
</dbReference>
<evidence type="ECO:0000256" key="11">
    <source>
        <dbReference type="SAM" id="Phobius"/>
    </source>
</evidence>
<evidence type="ECO:0000256" key="4">
    <source>
        <dbReference type="ARBA" id="ARBA00022630"/>
    </source>
</evidence>
<dbReference type="PANTHER" id="PTHR47356:SF2">
    <property type="entry name" value="FAD-BINDING DOMAIN-CONTAINING PROTEIN-RELATED"/>
    <property type="match status" value="1"/>
</dbReference>
<dbReference type="Proteomes" id="UP001187734">
    <property type="component" value="Unassembled WGS sequence"/>
</dbReference>
<feature type="transmembrane region" description="Helical" evidence="11">
    <location>
        <begin position="605"/>
        <end position="625"/>
    </location>
</feature>
<dbReference type="InterPro" id="IPR002938">
    <property type="entry name" value="FAD-bd"/>
</dbReference>
<comment type="similarity">
    <text evidence="3">Belongs to the paxM FAD-dependent monooxygenase family.</text>
</comment>
<reference evidence="13" key="1">
    <citation type="submission" date="2018-03" db="EMBL/GenBank/DDBJ databases">
        <authorList>
            <person name="Guldener U."/>
        </authorList>
    </citation>
    <scope>NUCLEOTIDE SEQUENCE</scope>
</reference>
<keyword evidence="6" id="KW-0274">FAD</keyword>
<keyword evidence="7 11" id="KW-1133">Transmembrane helix</keyword>
<dbReference type="GO" id="GO:0016020">
    <property type="term" value="C:membrane"/>
    <property type="evidence" value="ECO:0007669"/>
    <property type="project" value="UniProtKB-SubCell"/>
</dbReference>
<organism evidence="13 14">
    <name type="scientific">Fusarium torulosum</name>
    <dbReference type="NCBI Taxonomy" id="33205"/>
    <lineage>
        <taxon>Eukaryota</taxon>
        <taxon>Fungi</taxon>
        <taxon>Dikarya</taxon>
        <taxon>Ascomycota</taxon>
        <taxon>Pezizomycotina</taxon>
        <taxon>Sordariomycetes</taxon>
        <taxon>Hypocreomycetidae</taxon>
        <taxon>Hypocreales</taxon>
        <taxon>Nectriaceae</taxon>
        <taxon>Fusarium</taxon>
    </lineage>
</organism>
<dbReference type="EMBL" id="ONZP01000599">
    <property type="protein sequence ID" value="SPJ88005.1"/>
    <property type="molecule type" value="Genomic_DNA"/>
</dbReference>
<gene>
    <name evidence="13" type="ORF">FTOL_12474</name>
</gene>
<dbReference type="InterPro" id="IPR050562">
    <property type="entry name" value="FAD_mOase_fung"/>
</dbReference>
<feature type="transmembrane region" description="Helical" evidence="11">
    <location>
        <begin position="575"/>
        <end position="593"/>
    </location>
</feature>
<dbReference type="Pfam" id="PF01494">
    <property type="entry name" value="FAD_binding_3"/>
    <property type="match status" value="1"/>
</dbReference>
<keyword evidence="14" id="KW-1185">Reference proteome</keyword>
<keyword evidence="10 11" id="KW-0472">Membrane</keyword>
<dbReference type="GO" id="GO:0071949">
    <property type="term" value="F:FAD binding"/>
    <property type="evidence" value="ECO:0007669"/>
    <property type="project" value="InterPro"/>
</dbReference>
<keyword evidence="8" id="KW-0560">Oxidoreductase</keyword>
<evidence type="ECO:0000313" key="14">
    <source>
        <dbReference type="Proteomes" id="UP001187734"/>
    </source>
</evidence>
<accession>A0AAE8MKQ9</accession>
<dbReference type="InterPro" id="IPR036188">
    <property type="entry name" value="FAD/NAD-bd_sf"/>
</dbReference>
<evidence type="ECO:0000256" key="7">
    <source>
        <dbReference type="ARBA" id="ARBA00022989"/>
    </source>
</evidence>
<evidence type="ECO:0000256" key="9">
    <source>
        <dbReference type="ARBA" id="ARBA00023033"/>
    </source>
</evidence>
<sequence>MPSTNFKIIIAGGGLTGLALANMLEKFNLDYTLLEAYSDIAPPIGASIGMFPNGLRILDQLGCYEPIQDKFGGKVAYSVFASRNNKGEVSNGLSRVSEHLNKRHGYGLYFFDRQKLLQILYDKIQHKERVHLNKKVTKVSFIEKGVQVTCSDGTLVSGTFLVGADGLHSNVRKSMHELGHSLDPGYFNPQEEDNVPCYYACSFGIAQHVPGWPAGHQEVVSGRGRSQLIVSGPEGRIYWFIFEKLPETKYGKDIPRYTKEDEVEFVKRNHDVLITPDITFGHVFAKRLSSTLTPLHEIVYKKRFFKRIITLGDFAHKPNPIGGQGANGAFELCAELINALIRVKITRKDGLCNLSNGDINNIFSDVQSARYGRAQAIINSSHLMQALFAYENPPVSTLWALLGASAGSEGILNAFCAICLGAARIKQLPVPYRPRAIPFHDERPAKPIIGRLSSFVRCGFICVMGLVVLAPIKAMRPPLQELGAWSKASVQISWFGDTVASPTLNWAVSLFEVSMYDKSPSAQAHLSNFLPQLISPRLIYTLEGYRIGNQGTPLAIPLLFPAAIRAVHLHVAESLIPAIVIGFLIPTIMMLLPTPQVYTWEKRSALWQFAPLLFNLLLNAISTALKRYRGAEKRDGELDMSRYEARDINILQSVYTFDFAVQATAYIALLTYRSSYPDVSLIDAFLGPPYIFEPRLSLPSLSAKIAILFKYDVAIGTFVYLGSQLYSIWDLRRLGYIKTDEAVKAGIATLAGQWIVGPGAAWAGLWYWREGKIAAVCV</sequence>
<evidence type="ECO:0000256" key="6">
    <source>
        <dbReference type="ARBA" id="ARBA00022827"/>
    </source>
</evidence>
<protein>
    <submittedName>
        <fullName evidence="13">Related to salicylate 1-monooxygenase</fullName>
    </submittedName>
</protein>
<evidence type="ECO:0000256" key="1">
    <source>
        <dbReference type="ARBA" id="ARBA00001974"/>
    </source>
</evidence>
<evidence type="ECO:0000256" key="10">
    <source>
        <dbReference type="ARBA" id="ARBA00023136"/>
    </source>
</evidence>
<evidence type="ECO:0000313" key="13">
    <source>
        <dbReference type="EMBL" id="SPJ88005.1"/>
    </source>
</evidence>
<comment type="cofactor">
    <cofactor evidence="1">
        <name>FAD</name>
        <dbReference type="ChEBI" id="CHEBI:57692"/>
    </cofactor>
</comment>
<evidence type="ECO:0000256" key="5">
    <source>
        <dbReference type="ARBA" id="ARBA00022692"/>
    </source>
</evidence>
<name>A0AAE8MKQ9_9HYPO</name>
<comment type="caution">
    <text evidence="13">The sequence shown here is derived from an EMBL/GenBank/DDBJ whole genome shotgun (WGS) entry which is preliminary data.</text>
</comment>
<dbReference type="AlphaFoldDB" id="A0AAE8MKQ9"/>
<evidence type="ECO:0000259" key="12">
    <source>
        <dbReference type="Pfam" id="PF01494"/>
    </source>
</evidence>
<keyword evidence="4" id="KW-0285">Flavoprotein</keyword>
<dbReference type="GO" id="GO:0004497">
    <property type="term" value="F:monooxygenase activity"/>
    <property type="evidence" value="ECO:0007669"/>
    <property type="project" value="UniProtKB-KW"/>
</dbReference>
<evidence type="ECO:0000256" key="3">
    <source>
        <dbReference type="ARBA" id="ARBA00007992"/>
    </source>
</evidence>